<dbReference type="PANTHER" id="PTHR11533:SF172">
    <property type="entry name" value="AMINOPEPTIDASE N"/>
    <property type="match status" value="1"/>
</dbReference>
<sequence length="124" mass="14002">FREDEINTPAQISEVFDSIAYSKGASVLRMLSDFLTEDVFKEGLQSYLHTFAYGNTVYTDLWLHLQEAVIKNNVLLPTTISNIMDTWTLQMGFPVVSVNTLTGAINQKHFLLDPNSVVDRPSVF</sequence>
<protein>
    <submittedName>
        <fullName evidence="2">Aminopeptidase N</fullName>
    </submittedName>
</protein>
<dbReference type="EMBL" id="KL872941">
    <property type="protein sequence ID" value="KGL97237.1"/>
    <property type="molecule type" value="Genomic_DNA"/>
</dbReference>
<gene>
    <name evidence="2" type="ORF">N301_08931</name>
</gene>
<accession>A0A0A0ATM6</accession>
<evidence type="ECO:0000313" key="3">
    <source>
        <dbReference type="Proteomes" id="UP000053858"/>
    </source>
</evidence>
<dbReference type="STRING" id="50402.A0A0A0ATM6"/>
<feature type="non-terminal residue" evidence="2">
    <location>
        <position position="1"/>
    </location>
</feature>
<reference evidence="3" key="1">
    <citation type="journal article" date="2014" name="Science">
        <title>Comparative genomics reveals insights into avian genome evolution and adaptation.</title>
        <authorList>
            <consortium name="Avian Genome Consortium"/>
            <person name="Zhang G."/>
            <person name="Li C."/>
            <person name="Li Q."/>
            <person name="Li B."/>
            <person name="Larkin D.M."/>
            <person name="Lee C."/>
            <person name="Storz J.F."/>
            <person name="Antunes A."/>
            <person name="Greenwold M.J."/>
            <person name="Meredith R.W."/>
            <person name="Odeen A."/>
            <person name="Cui J."/>
            <person name="Zhou Q."/>
            <person name="Xu L."/>
            <person name="Pan H."/>
            <person name="Wang Z."/>
            <person name="Jin L."/>
            <person name="Zhang P."/>
            <person name="Hu H."/>
            <person name="Yang W."/>
            <person name="Hu J."/>
            <person name="Xiao J."/>
            <person name="Yang Z."/>
            <person name="Liu Y."/>
            <person name="Xie Q."/>
            <person name="Yu H."/>
            <person name="Lian J."/>
            <person name="Wen P."/>
            <person name="Zhang F."/>
            <person name="Li H."/>
            <person name="Zeng Y."/>
            <person name="Xiong Z."/>
            <person name="Liu S."/>
            <person name="Zhou L."/>
            <person name="Huang Z."/>
            <person name="An N."/>
            <person name="Wang J."/>
            <person name="Zheng Q."/>
            <person name="Xiong Y."/>
            <person name="Wang G."/>
            <person name="Wang B."/>
            <person name="Wang J."/>
            <person name="Fan Y."/>
            <person name="da Fonseca R.R."/>
            <person name="Alfaro-Nunez A."/>
            <person name="Schubert M."/>
            <person name="Orlando L."/>
            <person name="Mourier T."/>
            <person name="Howard J.T."/>
            <person name="Ganapathy G."/>
            <person name="Pfenning A."/>
            <person name="Whitney O."/>
            <person name="Rivas M.V."/>
            <person name="Hara E."/>
            <person name="Smith J."/>
            <person name="Farre M."/>
            <person name="Narayan J."/>
            <person name="Slavov G."/>
            <person name="Romanov M.N."/>
            <person name="Borges R."/>
            <person name="Machado J.P."/>
            <person name="Khan I."/>
            <person name="Springer M.S."/>
            <person name="Gatesy J."/>
            <person name="Hoffmann F.G."/>
            <person name="Opazo J.C."/>
            <person name="Hastad O."/>
            <person name="Sawyer R.H."/>
            <person name="Kim H."/>
            <person name="Kim K.W."/>
            <person name="Kim H.J."/>
            <person name="Cho S."/>
            <person name="Li N."/>
            <person name="Huang Y."/>
            <person name="Bruford M.W."/>
            <person name="Zhan X."/>
            <person name="Dixon A."/>
            <person name="Bertelsen M.F."/>
            <person name="Derryberry E."/>
            <person name="Warren W."/>
            <person name="Wilson R.K."/>
            <person name="Li S."/>
            <person name="Ray D.A."/>
            <person name="Green R.E."/>
            <person name="O'Brien S.J."/>
            <person name="Griffin D."/>
            <person name="Johnson W.E."/>
            <person name="Haussler D."/>
            <person name="Ryder O.A."/>
            <person name="Willerslev E."/>
            <person name="Graves G.R."/>
            <person name="Alstrom P."/>
            <person name="Fjeldsa J."/>
            <person name="Mindell D.P."/>
            <person name="Edwards S.V."/>
            <person name="Braun E.L."/>
            <person name="Rahbek C."/>
            <person name="Burt D.W."/>
            <person name="Houde P."/>
            <person name="Zhang Y."/>
            <person name="Yang H."/>
            <person name="Wang J."/>
            <person name="Jarvis E.D."/>
            <person name="Gilbert M.T."/>
            <person name="Wang J."/>
        </authorList>
    </citation>
    <scope>NUCLEOTIDE SEQUENCE [LARGE SCALE GENOMIC DNA]</scope>
</reference>
<keyword evidence="2" id="KW-0031">Aminopeptidase</keyword>
<dbReference type="GO" id="GO:0043171">
    <property type="term" value="P:peptide catabolic process"/>
    <property type="evidence" value="ECO:0007669"/>
    <property type="project" value="TreeGrafter"/>
</dbReference>
<dbReference type="GO" id="GO:0042277">
    <property type="term" value="F:peptide binding"/>
    <property type="evidence" value="ECO:0007669"/>
    <property type="project" value="TreeGrafter"/>
</dbReference>
<dbReference type="GO" id="GO:0005886">
    <property type="term" value="C:plasma membrane"/>
    <property type="evidence" value="ECO:0007669"/>
    <property type="project" value="TreeGrafter"/>
</dbReference>
<dbReference type="Proteomes" id="UP000053858">
    <property type="component" value="Unassembled WGS sequence"/>
</dbReference>
<dbReference type="InterPro" id="IPR027268">
    <property type="entry name" value="Peptidase_M4/M1_CTD_sf"/>
</dbReference>
<dbReference type="SUPFAM" id="SSF55486">
    <property type="entry name" value="Metalloproteases ('zincins'), catalytic domain"/>
    <property type="match status" value="1"/>
</dbReference>
<dbReference type="MEROPS" id="M01.016"/>
<keyword evidence="2" id="KW-0378">Hydrolase</keyword>
<dbReference type="AlphaFoldDB" id="A0A0A0ATM6"/>
<dbReference type="GO" id="GO:0005737">
    <property type="term" value="C:cytoplasm"/>
    <property type="evidence" value="ECO:0007669"/>
    <property type="project" value="TreeGrafter"/>
</dbReference>
<dbReference type="PANTHER" id="PTHR11533">
    <property type="entry name" value="PROTEASE M1 ZINC METALLOPROTEASE"/>
    <property type="match status" value="1"/>
</dbReference>
<keyword evidence="3" id="KW-1185">Reference proteome</keyword>
<dbReference type="GO" id="GO:0008270">
    <property type="term" value="F:zinc ion binding"/>
    <property type="evidence" value="ECO:0007669"/>
    <property type="project" value="InterPro"/>
</dbReference>
<name>A0A0A0ATM6_CHAVO</name>
<feature type="domain" description="Peptidase M1 membrane alanine aminopeptidase" evidence="1">
    <location>
        <begin position="5"/>
        <end position="87"/>
    </location>
</feature>
<dbReference type="Pfam" id="PF01433">
    <property type="entry name" value="Peptidase_M1"/>
    <property type="match status" value="1"/>
</dbReference>
<dbReference type="InterPro" id="IPR050344">
    <property type="entry name" value="Peptidase_M1_aminopeptidases"/>
</dbReference>
<organism evidence="2 3">
    <name type="scientific">Charadrius vociferus</name>
    <name type="common">Killdeer</name>
    <name type="synonym">Aegialitis vocifera</name>
    <dbReference type="NCBI Taxonomy" id="50402"/>
    <lineage>
        <taxon>Eukaryota</taxon>
        <taxon>Metazoa</taxon>
        <taxon>Chordata</taxon>
        <taxon>Craniata</taxon>
        <taxon>Vertebrata</taxon>
        <taxon>Euteleostomi</taxon>
        <taxon>Archelosauria</taxon>
        <taxon>Archosauria</taxon>
        <taxon>Dinosauria</taxon>
        <taxon>Saurischia</taxon>
        <taxon>Theropoda</taxon>
        <taxon>Coelurosauria</taxon>
        <taxon>Aves</taxon>
        <taxon>Neognathae</taxon>
        <taxon>Neoaves</taxon>
        <taxon>Charadriiformes</taxon>
        <taxon>Charadriidae</taxon>
        <taxon>Charadrius</taxon>
    </lineage>
</organism>
<dbReference type="GO" id="GO:0006508">
    <property type="term" value="P:proteolysis"/>
    <property type="evidence" value="ECO:0007669"/>
    <property type="project" value="TreeGrafter"/>
</dbReference>
<keyword evidence="2" id="KW-0645">Protease</keyword>
<dbReference type="GO" id="GO:0005615">
    <property type="term" value="C:extracellular space"/>
    <property type="evidence" value="ECO:0007669"/>
    <property type="project" value="TreeGrafter"/>
</dbReference>
<dbReference type="InterPro" id="IPR014782">
    <property type="entry name" value="Peptidase_M1_dom"/>
</dbReference>
<dbReference type="Gene3D" id="1.10.390.10">
    <property type="entry name" value="Neutral Protease Domain 2"/>
    <property type="match status" value="1"/>
</dbReference>
<evidence type="ECO:0000259" key="1">
    <source>
        <dbReference type="Pfam" id="PF01433"/>
    </source>
</evidence>
<feature type="non-terminal residue" evidence="2">
    <location>
        <position position="124"/>
    </location>
</feature>
<evidence type="ECO:0000313" key="2">
    <source>
        <dbReference type="EMBL" id="KGL97237.1"/>
    </source>
</evidence>
<proteinExistence type="predicted"/>
<dbReference type="GO" id="GO:0070006">
    <property type="term" value="F:metalloaminopeptidase activity"/>
    <property type="evidence" value="ECO:0007669"/>
    <property type="project" value="TreeGrafter"/>
</dbReference>